<evidence type="ECO:0000256" key="4">
    <source>
        <dbReference type="ARBA" id="ARBA00013858"/>
    </source>
</evidence>
<evidence type="ECO:0000256" key="1">
    <source>
        <dbReference type="ARBA" id="ARBA00005046"/>
    </source>
</evidence>
<evidence type="ECO:0000256" key="8">
    <source>
        <dbReference type="ARBA" id="ARBA00030407"/>
    </source>
</evidence>
<sequence>MISIQQEDFDLAHELQQLRKSCNQMGAFVSFVGLVRDYATQGQVTAIELEYYPAMTYKSLVRIVQQAELRWPLLGLRVIHRIGYLPAHAQIVLVAVASQHRHSAFAACEFIMDYLKTEAPFWKKEYINGQNYWVEAKATDTQALAKWQN</sequence>
<organism evidence="12 13">
    <name type="scientific">Agitococcus lubricus</name>
    <dbReference type="NCBI Taxonomy" id="1077255"/>
    <lineage>
        <taxon>Bacteria</taxon>
        <taxon>Pseudomonadati</taxon>
        <taxon>Pseudomonadota</taxon>
        <taxon>Gammaproteobacteria</taxon>
        <taxon>Moraxellales</taxon>
        <taxon>Moraxellaceae</taxon>
        <taxon>Agitococcus</taxon>
    </lineage>
</organism>
<comment type="catalytic activity">
    <reaction evidence="11">
        <text>2 [molybdopterin-synthase sulfur-carrier protein]-C-terminal-Gly-aminoethanethioate + cyclic pyranopterin phosphate + H2O = molybdopterin + 2 [molybdopterin-synthase sulfur-carrier protein]-C-terminal Gly-Gly + 2 H(+)</text>
        <dbReference type="Rhea" id="RHEA:26333"/>
        <dbReference type="Rhea" id="RHEA-COMP:12202"/>
        <dbReference type="Rhea" id="RHEA-COMP:19907"/>
        <dbReference type="ChEBI" id="CHEBI:15377"/>
        <dbReference type="ChEBI" id="CHEBI:15378"/>
        <dbReference type="ChEBI" id="CHEBI:58698"/>
        <dbReference type="ChEBI" id="CHEBI:59648"/>
        <dbReference type="ChEBI" id="CHEBI:90778"/>
        <dbReference type="ChEBI" id="CHEBI:232372"/>
        <dbReference type="EC" id="2.8.1.12"/>
    </reaction>
</comment>
<evidence type="ECO:0000313" key="13">
    <source>
        <dbReference type="Proteomes" id="UP000244223"/>
    </source>
</evidence>
<keyword evidence="5" id="KW-0501">Molybdenum cofactor biosynthesis</keyword>
<evidence type="ECO:0000256" key="9">
    <source>
        <dbReference type="ARBA" id="ARBA00030781"/>
    </source>
</evidence>
<comment type="caution">
    <text evidence="12">The sequence shown here is derived from an EMBL/GenBank/DDBJ whole genome shotgun (WGS) entry which is preliminary data.</text>
</comment>
<dbReference type="SUPFAM" id="SSF54690">
    <property type="entry name" value="Molybdopterin synthase subunit MoaE"/>
    <property type="match status" value="1"/>
</dbReference>
<dbReference type="InterPro" id="IPR003448">
    <property type="entry name" value="Mopterin_biosynth_MoaE"/>
</dbReference>
<dbReference type="Proteomes" id="UP000244223">
    <property type="component" value="Unassembled WGS sequence"/>
</dbReference>
<comment type="subunit">
    <text evidence="6">Heterotetramer of 2 MoaD subunits and 2 MoaE subunits. Also stable as homodimer. The enzyme changes between these two forms during catalysis.</text>
</comment>
<name>A0A2T5IYV5_9GAMM</name>
<dbReference type="CDD" id="cd00756">
    <property type="entry name" value="MoaE"/>
    <property type="match status" value="1"/>
</dbReference>
<evidence type="ECO:0000256" key="5">
    <source>
        <dbReference type="ARBA" id="ARBA00023150"/>
    </source>
</evidence>
<dbReference type="GO" id="GO:0030366">
    <property type="term" value="F:molybdopterin synthase activity"/>
    <property type="evidence" value="ECO:0007669"/>
    <property type="project" value="UniProtKB-EC"/>
</dbReference>
<evidence type="ECO:0000256" key="7">
    <source>
        <dbReference type="ARBA" id="ARBA00029745"/>
    </source>
</evidence>
<dbReference type="Gene3D" id="3.90.1170.40">
    <property type="entry name" value="Molybdopterin biosynthesis MoaE subunit"/>
    <property type="match status" value="1"/>
</dbReference>
<dbReference type="AlphaFoldDB" id="A0A2T5IYV5"/>
<dbReference type="EC" id="2.8.1.12" evidence="3"/>
<dbReference type="InterPro" id="IPR036563">
    <property type="entry name" value="MoaE_sf"/>
</dbReference>
<dbReference type="GO" id="GO:0006777">
    <property type="term" value="P:Mo-molybdopterin cofactor biosynthetic process"/>
    <property type="evidence" value="ECO:0007669"/>
    <property type="project" value="UniProtKB-KW"/>
</dbReference>
<protein>
    <recommendedName>
        <fullName evidence="4">Molybdopterin synthase catalytic subunit</fullName>
        <ecNumber evidence="3">2.8.1.12</ecNumber>
    </recommendedName>
    <alternativeName>
        <fullName evidence="9">MPT synthase subunit 2</fullName>
    </alternativeName>
    <alternativeName>
        <fullName evidence="7">Molybdenum cofactor biosynthesis protein E</fullName>
    </alternativeName>
    <alternativeName>
        <fullName evidence="8">Molybdopterin-converting factor large subunit</fullName>
    </alternativeName>
    <alternativeName>
        <fullName evidence="10">Molybdopterin-converting factor subunit 2</fullName>
    </alternativeName>
</protein>
<dbReference type="EMBL" id="QAON01000008">
    <property type="protein sequence ID" value="PTQ89192.1"/>
    <property type="molecule type" value="Genomic_DNA"/>
</dbReference>
<evidence type="ECO:0000256" key="3">
    <source>
        <dbReference type="ARBA" id="ARBA00011950"/>
    </source>
</evidence>
<evidence type="ECO:0000256" key="6">
    <source>
        <dbReference type="ARBA" id="ARBA00026066"/>
    </source>
</evidence>
<proteinExistence type="inferred from homology"/>
<dbReference type="UniPathway" id="UPA00344"/>
<dbReference type="OrthoDB" id="9803224at2"/>
<comment type="similarity">
    <text evidence="2">Belongs to the MoaE family.</text>
</comment>
<accession>A0A2T5IYV5</accession>
<keyword evidence="13" id="KW-1185">Reference proteome</keyword>
<comment type="pathway">
    <text evidence="1">Cofactor biosynthesis; molybdopterin biosynthesis.</text>
</comment>
<evidence type="ECO:0000256" key="2">
    <source>
        <dbReference type="ARBA" id="ARBA00005426"/>
    </source>
</evidence>
<dbReference type="RefSeq" id="WP_107865831.1">
    <property type="nucleotide sequence ID" value="NZ_QAON01000008.1"/>
</dbReference>
<evidence type="ECO:0000256" key="11">
    <source>
        <dbReference type="ARBA" id="ARBA00049878"/>
    </source>
</evidence>
<dbReference type="Pfam" id="PF02391">
    <property type="entry name" value="MoaE"/>
    <property type="match status" value="1"/>
</dbReference>
<evidence type="ECO:0000256" key="10">
    <source>
        <dbReference type="ARBA" id="ARBA00032474"/>
    </source>
</evidence>
<reference evidence="12 13" key="1">
    <citation type="submission" date="2018-04" db="EMBL/GenBank/DDBJ databases">
        <title>Genomic Encyclopedia of Archaeal and Bacterial Type Strains, Phase II (KMG-II): from individual species to whole genera.</title>
        <authorList>
            <person name="Goeker M."/>
        </authorList>
    </citation>
    <scope>NUCLEOTIDE SEQUENCE [LARGE SCALE GENOMIC DNA]</scope>
    <source>
        <strain evidence="12 13">DSM 5822</strain>
    </source>
</reference>
<evidence type="ECO:0000313" key="12">
    <source>
        <dbReference type="EMBL" id="PTQ89192.1"/>
    </source>
</evidence>
<gene>
    <name evidence="12" type="ORF">C8N29_10873</name>
</gene>
<dbReference type="PANTHER" id="PTHR23404">
    <property type="entry name" value="MOLYBDOPTERIN SYNTHASE RELATED"/>
    <property type="match status" value="1"/>
</dbReference>